<dbReference type="AlphaFoldDB" id="A0A5P1FVQ0"/>
<comment type="similarity">
    <text evidence="1">Belongs to the protein kinase superfamily. STE Ser/Thr protein kinase family. STE20 subfamily.</text>
</comment>
<dbReference type="Pfam" id="PF00069">
    <property type="entry name" value="Pkinase"/>
    <property type="match status" value="1"/>
</dbReference>
<dbReference type="OMA" id="CTVIGSM"/>
<accession>A0A5P1FVQ0</accession>
<dbReference type="PANTHER" id="PTHR48014:SF24">
    <property type="entry name" value="PROTEIN KINASE SUPERFAMILY PROTEIN"/>
    <property type="match status" value="1"/>
</dbReference>
<organism evidence="3 4">
    <name type="scientific">Asparagus officinalis</name>
    <name type="common">Garden asparagus</name>
    <dbReference type="NCBI Taxonomy" id="4686"/>
    <lineage>
        <taxon>Eukaryota</taxon>
        <taxon>Viridiplantae</taxon>
        <taxon>Streptophyta</taxon>
        <taxon>Embryophyta</taxon>
        <taxon>Tracheophyta</taxon>
        <taxon>Spermatophyta</taxon>
        <taxon>Magnoliopsida</taxon>
        <taxon>Liliopsida</taxon>
        <taxon>Asparagales</taxon>
        <taxon>Asparagaceae</taxon>
        <taxon>Asparagoideae</taxon>
        <taxon>Asparagus</taxon>
    </lineage>
</organism>
<evidence type="ECO:0000259" key="2">
    <source>
        <dbReference type="PROSITE" id="PS50011"/>
    </source>
</evidence>
<dbReference type="Gramene" id="ONK81239">
    <property type="protein sequence ID" value="ONK81239"/>
    <property type="gene ID" value="A4U43_C01F26870"/>
</dbReference>
<dbReference type="InterPro" id="IPR047173">
    <property type="entry name" value="STRAD_A/B-like"/>
</dbReference>
<feature type="domain" description="Protein kinase" evidence="2">
    <location>
        <begin position="1"/>
        <end position="96"/>
    </location>
</feature>
<reference evidence="4" key="1">
    <citation type="journal article" date="2017" name="Nat. Commun.">
        <title>The asparagus genome sheds light on the origin and evolution of a young Y chromosome.</title>
        <authorList>
            <person name="Harkess A."/>
            <person name="Zhou J."/>
            <person name="Xu C."/>
            <person name="Bowers J.E."/>
            <person name="Van der Hulst R."/>
            <person name="Ayyampalayam S."/>
            <person name="Mercati F."/>
            <person name="Riccardi P."/>
            <person name="McKain M.R."/>
            <person name="Kakrana A."/>
            <person name="Tang H."/>
            <person name="Ray J."/>
            <person name="Groenendijk J."/>
            <person name="Arikit S."/>
            <person name="Mathioni S.M."/>
            <person name="Nakano M."/>
            <person name="Shan H."/>
            <person name="Telgmann-Rauber A."/>
            <person name="Kanno A."/>
            <person name="Yue Z."/>
            <person name="Chen H."/>
            <person name="Li W."/>
            <person name="Chen Y."/>
            <person name="Xu X."/>
            <person name="Zhang Y."/>
            <person name="Luo S."/>
            <person name="Chen H."/>
            <person name="Gao J."/>
            <person name="Mao Z."/>
            <person name="Pires J.C."/>
            <person name="Luo M."/>
            <person name="Kudrna D."/>
            <person name="Wing R.A."/>
            <person name="Meyers B.C."/>
            <person name="Yi K."/>
            <person name="Kong H."/>
            <person name="Lavrijsen P."/>
            <person name="Sunseri F."/>
            <person name="Falavigna A."/>
            <person name="Ye Y."/>
            <person name="Leebens-Mack J.H."/>
            <person name="Chen G."/>
        </authorList>
    </citation>
    <scope>NUCLEOTIDE SEQUENCE [LARGE SCALE GENOMIC DNA]</scope>
    <source>
        <strain evidence="4">cv. DH0086</strain>
    </source>
</reference>
<dbReference type="GO" id="GO:0005524">
    <property type="term" value="F:ATP binding"/>
    <property type="evidence" value="ECO:0007669"/>
    <property type="project" value="InterPro"/>
</dbReference>
<dbReference type="GO" id="GO:0004672">
    <property type="term" value="F:protein kinase activity"/>
    <property type="evidence" value="ECO:0007669"/>
    <property type="project" value="InterPro"/>
</dbReference>
<dbReference type="GO" id="GO:0043539">
    <property type="term" value="F:protein serine/threonine kinase activator activity"/>
    <property type="evidence" value="ECO:0007669"/>
    <property type="project" value="InterPro"/>
</dbReference>
<dbReference type="InterPro" id="IPR000719">
    <property type="entry name" value="Prot_kinase_dom"/>
</dbReference>
<sequence>MAPEIPDLAEYFVTNCRVDIWSFGITALELAHGHAPFSFQPPIKVFLMTLNNAPPSLESRKDKKFSKAFKHMIATCLVKDPSQRPTAHKLLKQSFFKQARSHDYIAQYLGGFAFFGG</sequence>
<gene>
    <name evidence="3" type="ORF">A4U43_C01F26870</name>
</gene>
<evidence type="ECO:0000313" key="4">
    <source>
        <dbReference type="Proteomes" id="UP000243459"/>
    </source>
</evidence>
<dbReference type="Gene3D" id="1.10.510.10">
    <property type="entry name" value="Transferase(Phosphotransferase) domain 1"/>
    <property type="match status" value="1"/>
</dbReference>
<evidence type="ECO:0000256" key="1">
    <source>
        <dbReference type="ARBA" id="ARBA00008874"/>
    </source>
</evidence>
<dbReference type="SUPFAM" id="SSF56112">
    <property type="entry name" value="Protein kinase-like (PK-like)"/>
    <property type="match status" value="1"/>
</dbReference>
<dbReference type="Proteomes" id="UP000243459">
    <property type="component" value="Chromosome 1"/>
</dbReference>
<protein>
    <recommendedName>
        <fullName evidence="2">Protein kinase domain-containing protein</fullName>
    </recommendedName>
</protein>
<name>A0A5P1FVQ0_ASPOF</name>
<dbReference type="PROSITE" id="PS50011">
    <property type="entry name" value="PROTEIN_KINASE_DOM"/>
    <property type="match status" value="1"/>
</dbReference>
<evidence type="ECO:0000313" key="3">
    <source>
        <dbReference type="EMBL" id="ONK81239.1"/>
    </source>
</evidence>
<proteinExistence type="inferred from homology"/>
<keyword evidence="4" id="KW-1185">Reference proteome</keyword>
<dbReference type="EMBL" id="CM007381">
    <property type="protein sequence ID" value="ONK81239.1"/>
    <property type="molecule type" value="Genomic_DNA"/>
</dbReference>
<dbReference type="InterPro" id="IPR011009">
    <property type="entry name" value="Kinase-like_dom_sf"/>
</dbReference>
<dbReference type="PANTHER" id="PTHR48014">
    <property type="entry name" value="SERINE/THREONINE-PROTEIN KINASE FRAY2"/>
    <property type="match status" value="1"/>
</dbReference>